<comment type="caution">
    <text evidence="2">The sequence shown here is derived from an EMBL/GenBank/DDBJ whole genome shotgun (WGS) entry which is preliminary data.</text>
</comment>
<evidence type="ECO:0000313" key="2">
    <source>
        <dbReference type="EMBL" id="GAA0435109.1"/>
    </source>
</evidence>
<feature type="region of interest" description="Disordered" evidence="1">
    <location>
        <begin position="1"/>
        <end position="41"/>
    </location>
</feature>
<dbReference type="InterPro" id="IPR046210">
    <property type="entry name" value="DUF6243"/>
</dbReference>
<reference evidence="2 3" key="1">
    <citation type="journal article" date="2019" name="Int. J. Syst. Evol. Microbiol.">
        <title>The Global Catalogue of Microorganisms (GCM) 10K type strain sequencing project: providing services to taxonomists for standard genome sequencing and annotation.</title>
        <authorList>
            <consortium name="The Broad Institute Genomics Platform"/>
            <consortium name="The Broad Institute Genome Sequencing Center for Infectious Disease"/>
            <person name="Wu L."/>
            <person name="Ma J."/>
        </authorList>
    </citation>
    <scope>NUCLEOTIDE SEQUENCE [LARGE SCALE GENOMIC DNA]</scope>
    <source>
        <strain evidence="2 3">JCM 4788</strain>
    </source>
</reference>
<dbReference type="Pfam" id="PF19756">
    <property type="entry name" value="DUF6243"/>
    <property type="match status" value="1"/>
</dbReference>
<evidence type="ECO:0000256" key="1">
    <source>
        <dbReference type="SAM" id="MobiDB-lite"/>
    </source>
</evidence>
<accession>A0ABN0Z6A3</accession>
<proteinExistence type="predicted"/>
<protein>
    <submittedName>
        <fullName evidence="2">Uncharacterized protein</fullName>
    </submittedName>
</protein>
<dbReference type="EMBL" id="BAAABX010000081">
    <property type="protein sequence ID" value="GAA0435109.1"/>
    <property type="molecule type" value="Genomic_DNA"/>
</dbReference>
<organism evidence="2 3">
    <name type="scientific">Streptomyces luteireticuli</name>
    <dbReference type="NCBI Taxonomy" id="173858"/>
    <lineage>
        <taxon>Bacteria</taxon>
        <taxon>Bacillati</taxon>
        <taxon>Actinomycetota</taxon>
        <taxon>Actinomycetes</taxon>
        <taxon>Kitasatosporales</taxon>
        <taxon>Streptomycetaceae</taxon>
        <taxon>Streptomyces</taxon>
    </lineage>
</organism>
<dbReference type="Proteomes" id="UP001500879">
    <property type="component" value="Unassembled WGS sequence"/>
</dbReference>
<sequence>MTRGNGHLLGIGGTRSTLSRAALRGGGKDGPAGGRGTDPLAQKRALLRALREGRSGSR</sequence>
<evidence type="ECO:0000313" key="3">
    <source>
        <dbReference type="Proteomes" id="UP001500879"/>
    </source>
</evidence>
<gene>
    <name evidence="2" type="ORF">GCM10010357_65760</name>
</gene>
<dbReference type="RefSeq" id="WP_344032218.1">
    <property type="nucleotide sequence ID" value="NZ_BAAABX010000081.1"/>
</dbReference>
<keyword evidence="3" id="KW-1185">Reference proteome</keyword>
<name>A0ABN0Z6A3_9ACTN</name>
<feature type="compositionally biased region" description="Gly residues" evidence="1">
    <location>
        <begin position="24"/>
        <end position="36"/>
    </location>
</feature>